<feature type="non-terminal residue" evidence="4">
    <location>
        <position position="254"/>
    </location>
</feature>
<dbReference type="InterPro" id="IPR016162">
    <property type="entry name" value="Ald_DH_N"/>
</dbReference>
<dbReference type="InterPro" id="IPR015590">
    <property type="entry name" value="Aldehyde_DH_dom"/>
</dbReference>
<dbReference type="PANTHER" id="PTHR43353">
    <property type="entry name" value="SUCCINATE-SEMIALDEHYDE DEHYDROGENASE, MITOCHONDRIAL"/>
    <property type="match status" value="1"/>
</dbReference>
<comment type="similarity">
    <text evidence="1">Belongs to the aldehyde dehydrogenase family.</text>
</comment>
<dbReference type="SUPFAM" id="SSF53720">
    <property type="entry name" value="ALDH-like"/>
    <property type="match status" value="1"/>
</dbReference>
<dbReference type="InterPro" id="IPR050740">
    <property type="entry name" value="Aldehyde_DH_Superfamily"/>
</dbReference>
<evidence type="ECO:0000259" key="3">
    <source>
        <dbReference type="Pfam" id="PF00171"/>
    </source>
</evidence>
<keyword evidence="5" id="KW-1185">Reference proteome</keyword>
<evidence type="ECO:0000256" key="2">
    <source>
        <dbReference type="ARBA" id="ARBA00023002"/>
    </source>
</evidence>
<dbReference type="FunFam" id="3.40.605.10:FF:000005">
    <property type="entry name" value="Succinate-semialdehyde dehydrogenase I"/>
    <property type="match status" value="1"/>
</dbReference>
<dbReference type="Gene3D" id="3.40.605.10">
    <property type="entry name" value="Aldehyde Dehydrogenase, Chain A, domain 1"/>
    <property type="match status" value="1"/>
</dbReference>
<dbReference type="Pfam" id="PF00171">
    <property type="entry name" value="Aldedh"/>
    <property type="match status" value="1"/>
</dbReference>
<keyword evidence="2" id="KW-0560">Oxidoreductase</keyword>
<comment type="caution">
    <text evidence="4">The sequence shown here is derived from an EMBL/GenBank/DDBJ whole genome shotgun (WGS) entry which is preliminary data.</text>
</comment>
<feature type="domain" description="Aldehyde dehydrogenase" evidence="3">
    <location>
        <begin position="24"/>
        <end position="252"/>
    </location>
</feature>
<proteinExistence type="inferred from homology"/>
<gene>
    <name evidence="4" type="primary">UGA2_2</name>
    <name evidence="4" type="ORF">ETB97_009643</name>
</gene>
<dbReference type="Proteomes" id="UP000541154">
    <property type="component" value="Unassembled WGS sequence"/>
</dbReference>
<dbReference type="EMBL" id="SPNV01000472">
    <property type="protein sequence ID" value="KAF5855241.1"/>
    <property type="molecule type" value="Genomic_DNA"/>
</dbReference>
<dbReference type="GO" id="GO:0009450">
    <property type="term" value="P:gamma-aminobutyric acid catabolic process"/>
    <property type="evidence" value="ECO:0007669"/>
    <property type="project" value="TreeGrafter"/>
</dbReference>
<reference evidence="4 5" key="1">
    <citation type="submission" date="2019-04" db="EMBL/GenBank/DDBJ databases">
        <title>Aspergillus burnettii sp. nov., novel species from soil in southeast Queensland.</title>
        <authorList>
            <person name="Gilchrist C.L.M."/>
            <person name="Pitt J.I."/>
            <person name="Lange L."/>
            <person name="Lacey H.J."/>
            <person name="Vuong D."/>
            <person name="Midgley D.J."/>
            <person name="Greenfield P."/>
            <person name="Bradbury M."/>
            <person name="Lacey E."/>
            <person name="Busk P.K."/>
            <person name="Pilgaard B."/>
            <person name="Chooi Y.H."/>
            <person name="Piggott A.M."/>
        </authorList>
    </citation>
    <scope>NUCLEOTIDE SEQUENCE [LARGE SCALE GENOMIC DNA]</scope>
    <source>
        <strain evidence="4 5">FRR 5400</strain>
    </source>
</reference>
<evidence type="ECO:0000313" key="4">
    <source>
        <dbReference type="EMBL" id="KAF5855241.1"/>
    </source>
</evidence>
<name>A0A8H6E0L6_PETAA</name>
<dbReference type="InterPro" id="IPR016161">
    <property type="entry name" value="Ald_DH/histidinol_DH"/>
</dbReference>
<evidence type="ECO:0000256" key="1">
    <source>
        <dbReference type="ARBA" id="ARBA00009986"/>
    </source>
</evidence>
<sequence length="254" mass="26951">MAHTIPELNDPTLFIEKSYINGQWTTSSSNQTFPVYNPSTTTQIGTCPDLTPTDTTNAITAAQKAFQTYRHTPVHTRAHHLRTWHSLLLTHKTDLATLLTLENGKPYAEALAEITYAASFLAWFAEEAPRTYGDTIPVSVPGTMVLTVREPVGVCGLITPWNFPAAMVTRKIGPALAAGCSVVVKSATDTPFTANAMVELASRAGIPDGVVNVVTAGVNTVSVGRVLASHDDVRKVSFTGSTGVGKVLMGLAAG</sequence>
<protein>
    <submittedName>
        <fullName evidence="4">Succinate semialdehyde dehydrogenase NADP+ linked</fullName>
    </submittedName>
</protein>
<accession>A0A8H6E0L6</accession>
<dbReference type="PANTHER" id="PTHR43353:SF5">
    <property type="entry name" value="SUCCINATE-SEMIALDEHYDE DEHYDROGENASE, MITOCHONDRIAL"/>
    <property type="match status" value="1"/>
</dbReference>
<dbReference type="GO" id="GO:0004777">
    <property type="term" value="F:succinate-semialdehyde dehydrogenase (NAD+) activity"/>
    <property type="evidence" value="ECO:0007669"/>
    <property type="project" value="TreeGrafter"/>
</dbReference>
<evidence type="ECO:0000313" key="5">
    <source>
        <dbReference type="Proteomes" id="UP000541154"/>
    </source>
</evidence>
<dbReference type="GO" id="GO:0005737">
    <property type="term" value="C:cytoplasm"/>
    <property type="evidence" value="ECO:0007669"/>
    <property type="project" value="TreeGrafter"/>
</dbReference>
<dbReference type="AlphaFoldDB" id="A0A8H6E0L6"/>
<organism evidence="4 5">
    <name type="scientific">Petromyces alliaceus</name>
    <name type="common">Aspergillus alliaceus</name>
    <dbReference type="NCBI Taxonomy" id="209559"/>
    <lineage>
        <taxon>Eukaryota</taxon>
        <taxon>Fungi</taxon>
        <taxon>Dikarya</taxon>
        <taxon>Ascomycota</taxon>
        <taxon>Pezizomycotina</taxon>
        <taxon>Eurotiomycetes</taxon>
        <taxon>Eurotiomycetidae</taxon>
        <taxon>Eurotiales</taxon>
        <taxon>Aspergillaceae</taxon>
        <taxon>Aspergillus</taxon>
        <taxon>Aspergillus subgen. Circumdati</taxon>
    </lineage>
</organism>